<organism evidence="2 3">
    <name type="scientific">Gordonia soli NBRC 108243</name>
    <dbReference type="NCBI Taxonomy" id="1223545"/>
    <lineage>
        <taxon>Bacteria</taxon>
        <taxon>Bacillati</taxon>
        <taxon>Actinomycetota</taxon>
        <taxon>Actinomycetes</taxon>
        <taxon>Mycobacteriales</taxon>
        <taxon>Gordoniaceae</taxon>
        <taxon>Gordonia</taxon>
    </lineage>
</organism>
<keyword evidence="3" id="KW-1185">Reference proteome</keyword>
<dbReference type="GO" id="GO:0016491">
    <property type="term" value="F:oxidoreductase activity"/>
    <property type="evidence" value="ECO:0007669"/>
    <property type="project" value="InterPro"/>
</dbReference>
<dbReference type="PANTHER" id="PTHR36151">
    <property type="entry name" value="BLR2777 PROTEIN"/>
    <property type="match status" value="1"/>
</dbReference>
<evidence type="ECO:0000313" key="2">
    <source>
        <dbReference type="EMBL" id="GAC66982.1"/>
    </source>
</evidence>
<dbReference type="Proteomes" id="UP000011666">
    <property type="component" value="Unassembled WGS sequence"/>
</dbReference>
<name>M0QHT9_9ACTN</name>
<dbReference type="PANTHER" id="PTHR36151:SF3">
    <property type="entry name" value="ER-BOUND OXYGENASE MPAB_MPAB'_RUBBER OXYGENASE CATALYTIC DOMAIN-CONTAINING PROTEIN"/>
    <property type="match status" value="1"/>
</dbReference>
<dbReference type="RefSeq" id="WP_007617715.1">
    <property type="nucleotide sequence ID" value="NZ_BANX01000005.1"/>
</dbReference>
<feature type="domain" description="ER-bound oxygenase mpaB/mpaB'/Rubber oxygenase catalytic" evidence="1">
    <location>
        <begin position="18"/>
        <end position="244"/>
    </location>
</feature>
<evidence type="ECO:0000313" key="3">
    <source>
        <dbReference type="Proteomes" id="UP000011666"/>
    </source>
</evidence>
<evidence type="ECO:0000259" key="1">
    <source>
        <dbReference type="Pfam" id="PF09995"/>
    </source>
</evidence>
<dbReference type="OrthoDB" id="3422701at2"/>
<dbReference type="InterPro" id="IPR018713">
    <property type="entry name" value="MPAB/Lcp_cat_dom"/>
</dbReference>
<dbReference type="AlphaFoldDB" id="M0QHT9"/>
<gene>
    <name evidence="2" type="ORF">GS4_05_01950</name>
</gene>
<dbReference type="eggNOG" id="COG3662">
    <property type="taxonomic scope" value="Bacteria"/>
</dbReference>
<sequence length="276" mass="31040">MRTPSRTADLPTLFGALNNTANIIMQLSMPGVGYGVQESRVDSGNAFVHPIKRARTTGAYLAVAIMGTDADRAVLHREIAQVHARVHSTPQSPVRYSGNDSRLQLWVAACLYRYFVDQFELVYGPLTRQQSEQIYADAAVLGTTLNVRPDQWPADLDAFERYWSETVPTLRIDPPVRDHLRSIATLDFLTRPLGMPGRVLKAVLGRPYLFMTIATLPPEFRELMGFDWTAADERTFRRVATVVSAADRLMPHLARLELWTFLIAVRARTRLGMSVL</sequence>
<comment type="caution">
    <text evidence="2">The sequence shown here is derived from an EMBL/GenBank/DDBJ whole genome shotgun (WGS) entry which is preliminary data.</text>
</comment>
<dbReference type="EMBL" id="BANX01000005">
    <property type="protein sequence ID" value="GAC66982.1"/>
    <property type="molecule type" value="Genomic_DNA"/>
</dbReference>
<protein>
    <recommendedName>
        <fullName evidence="1">ER-bound oxygenase mpaB/mpaB'/Rubber oxygenase catalytic domain-containing protein</fullName>
    </recommendedName>
</protein>
<reference evidence="2 3" key="1">
    <citation type="submission" date="2013-01" db="EMBL/GenBank/DDBJ databases">
        <title>Whole genome shotgun sequence of Gordonia soli NBRC 108243.</title>
        <authorList>
            <person name="Isaki-Nakamura S."/>
            <person name="Hosoyama A."/>
            <person name="Tsuchikane K."/>
            <person name="Ando Y."/>
            <person name="Baba S."/>
            <person name="Ohji S."/>
            <person name="Hamada M."/>
            <person name="Tamura T."/>
            <person name="Yamazoe A."/>
            <person name="Yamazaki S."/>
            <person name="Fujita N."/>
        </authorList>
    </citation>
    <scope>NUCLEOTIDE SEQUENCE [LARGE SCALE GENOMIC DNA]</scope>
    <source>
        <strain evidence="2 3">NBRC 108243</strain>
    </source>
</reference>
<dbReference type="Pfam" id="PF09995">
    <property type="entry name" value="MPAB_Lcp_cat"/>
    <property type="match status" value="1"/>
</dbReference>
<dbReference type="STRING" id="1223545.GS4_05_01950"/>
<proteinExistence type="predicted"/>
<accession>M0QHT9</accession>